<dbReference type="SUPFAM" id="SSF55729">
    <property type="entry name" value="Acyl-CoA N-acyltransferases (Nat)"/>
    <property type="match status" value="1"/>
</dbReference>
<protein>
    <recommendedName>
        <fullName evidence="4">N-acetyltransferase domain-containing protein</fullName>
    </recommendedName>
</protein>
<dbReference type="EMBL" id="MGHL01000015">
    <property type="protein sequence ID" value="OGM68980.1"/>
    <property type="molecule type" value="Genomic_DNA"/>
</dbReference>
<proteinExistence type="predicted"/>
<accession>A0A1F8BYK2</accession>
<dbReference type="STRING" id="1802525.A2975_02250"/>
<evidence type="ECO:0000313" key="3">
    <source>
        <dbReference type="Proteomes" id="UP000178429"/>
    </source>
</evidence>
<dbReference type="AlphaFoldDB" id="A0A1F8BYK2"/>
<evidence type="ECO:0000313" key="2">
    <source>
        <dbReference type="EMBL" id="OGM68980.1"/>
    </source>
</evidence>
<comment type="caution">
    <text evidence="2">The sequence shown here is derived from an EMBL/GenBank/DDBJ whole genome shotgun (WGS) entry which is preliminary data.</text>
</comment>
<reference evidence="2 3" key="1">
    <citation type="journal article" date="2016" name="Nat. Commun.">
        <title>Thousands of microbial genomes shed light on interconnected biogeochemical processes in an aquifer system.</title>
        <authorList>
            <person name="Anantharaman K."/>
            <person name="Brown C.T."/>
            <person name="Hug L.A."/>
            <person name="Sharon I."/>
            <person name="Castelle C.J."/>
            <person name="Probst A.J."/>
            <person name="Thomas B.C."/>
            <person name="Singh A."/>
            <person name="Wilkins M.J."/>
            <person name="Karaoz U."/>
            <person name="Brodie E.L."/>
            <person name="Williams K.H."/>
            <person name="Hubbard S.S."/>
            <person name="Banfield J.F."/>
        </authorList>
    </citation>
    <scope>NUCLEOTIDE SEQUENCE [LARGE SCALE GENOMIC DNA]</scope>
</reference>
<evidence type="ECO:0000256" key="1">
    <source>
        <dbReference type="SAM" id="MobiDB-lite"/>
    </source>
</evidence>
<organism evidence="2 3">
    <name type="scientific">Candidatus Woesebacteria bacterium RIFCSPLOWO2_01_FULL_44_14</name>
    <dbReference type="NCBI Taxonomy" id="1802525"/>
    <lineage>
        <taxon>Bacteria</taxon>
        <taxon>Candidatus Woeseibacteriota</taxon>
    </lineage>
</organism>
<name>A0A1F8BYK2_9BACT</name>
<dbReference type="InterPro" id="IPR016181">
    <property type="entry name" value="Acyl_CoA_acyltransferase"/>
</dbReference>
<dbReference type="Gene3D" id="3.40.630.30">
    <property type="match status" value="1"/>
</dbReference>
<evidence type="ECO:0008006" key="4">
    <source>
        <dbReference type="Google" id="ProtNLM"/>
    </source>
</evidence>
<dbReference type="Proteomes" id="UP000178429">
    <property type="component" value="Unassembled WGS sequence"/>
</dbReference>
<feature type="region of interest" description="Disordered" evidence="1">
    <location>
        <begin position="1"/>
        <end position="30"/>
    </location>
</feature>
<gene>
    <name evidence="2" type="ORF">A2975_02250</name>
</gene>
<sequence length="357" mass="40025">MSKEISEQPDNCVPEADTDSIGPTWPPKESSFNRIKGIDTRGVITDTRRLSEILTVLQDLRQACLKDEKLDRASVRILIENNLLLKSSDTLQGFGEAVIPLSGSQDELQETSLLYLGFNCPKRQPNPEELRQSITNVQHAMRRDTASFKQIRARTLEQGYQLGISDFGERVNDEQVWSEMTSLYKRFGWNSEDVLDILRKENNILAVASLNGQIVSAGIAETVLLTFEDGVQLRMAEITEAATREEHQGRGLYTAVASELMFELYKKSAEKQLLDGQIDLVFGECNGNAPGVLKAVRSLGRSFSHEYSLTMGIERVVPGFLPQHVPIAGAKRSTPYNDLFPAYINRQSLAKFIEENR</sequence>